<evidence type="ECO:0000313" key="1">
    <source>
        <dbReference type="EMBL" id="ESK97943.1"/>
    </source>
</evidence>
<comment type="caution">
    <text evidence="1">The sequence shown here is derived from an EMBL/GenBank/DDBJ whole genome shotgun (WGS) entry which is preliminary data.</text>
</comment>
<dbReference type="EMBL" id="AWSO01000015">
    <property type="protein sequence ID" value="ESK97943.1"/>
    <property type="molecule type" value="Genomic_DNA"/>
</dbReference>
<dbReference type="HOGENOM" id="CLU_2015851_0_0_1"/>
<accession>V2XFG6</accession>
<protein>
    <submittedName>
        <fullName evidence="1">Fad dependent oxidoreductase</fullName>
    </submittedName>
</protein>
<gene>
    <name evidence="1" type="ORF">Moror_17225</name>
</gene>
<dbReference type="AlphaFoldDB" id="V2XFG6"/>
<evidence type="ECO:0000313" key="2">
    <source>
        <dbReference type="Proteomes" id="UP000017559"/>
    </source>
</evidence>
<sequence length="123" mass="13856">MRKLVRKLRAGRMIECGIPNKEIQDDALRVFGEVLLRGEDEPVIGEGREFGWTGLLMSDSVPFTGAAPGKPGQWVIAGLNGHGMTRIFDCTPGLVKMMLREKWAETGMPECFEITEERFREMK</sequence>
<dbReference type="STRING" id="1381753.V2XFG6"/>
<dbReference type="Proteomes" id="UP000017559">
    <property type="component" value="Unassembled WGS sequence"/>
</dbReference>
<proteinExistence type="predicted"/>
<dbReference type="KEGG" id="mrr:Moror_17225"/>
<name>V2XFG6_MONRO</name>
<dbReference type="OrthoDB" id="429143at2759"/>
<organism evidence="1 2">
    <name type="scientific">Moniliophthora roreri (strain MCA 2997)</name>
    <name type="common">Cocoa frosty pod rot fungus</name>
    <name type="synonym">Crinipellis roreri</name>
    <dbReference type="NCBI Taxonomy" id="1381753"/>
    <lineage>
        <taxon>Eukaryota</taxon>
        <taxon>Fungi</taxon>
        <taxon>Dikarya</taxon>
        <taxon>Basidiomycota</taxon>
        <taxon>Agaricomycotina</taxon>
        <taxon>Agaricomycetes</taxon>
        <taxon>Agaricomycetidae</taxon>
        <taxon>Agaricales</taxon>
        <taxon>Marasmiineae</taxon>
        <taxon>Marasmiaceae</taxon>
        <taxon>Moniliophthora</taxon>
    </lineage>
</organism>
<reference evidence="1 2" key="1">
    <citation type="journal article" date="2014" name="BMC Genomics">
        <title>Genome and secretome analysis of the hemibiotrophic fungal pathogen, Moniliophthora roreri, which causes frosty pod rot disease of cacao: mechanisms of the biotrophic and necrotrophic phases.</title>
        <authorList>
            <person name="Meinhardt L.W."/>
            <person name="Costa G.G.L."/>
            <person name="Thomazella D.P.T."/>
            <person name="Teixeira P.J.P.L."/>
            <person name="Carazzolle M.F."/>
            <person name="Schuster S.C."/>
            <person name="Carlson J.E."/>
            <person name="Guiltinan M.J."/>
            <person name="Mieczkowski P."/>
            <person name="Farmer A."/>
            <person name="Ramaraj T."/>
            <person name="Crozier J."/>
            <person name="Davis R.E."/>
            <person name="Shao J."/>
            <person name="Melnick R.L."/>
            <person name="Pereira G.A.G."/>
            <person name="Bailey B.A."/>
        </authorList>
    </citation>
    <scope>NUCLEOTIDE SEQUENCE [LARGE SCALE GENOMIC DNA]</scope>
    <source>
        <strain evidence="1 2">MCA 2997</strain>
    </source>
</reference>
<keyword evidence="2" id="KW-1185">Reference proteome</keyword>